<dbReference type="EMBL" id="KF900469">
    <property type="protein sequence ID" value="AIE96103.1"/>
    <property type="molecule type" value="Genomic_DNA"/>
</dbReference>
<dbReference type="AlphaFoldDB" id="A0A075FXM5"/>
<accession>A0A075FXM5</accession>
<evidence type="ECO:0000313" key="2">
    <source>
        <dbReference type="EMBL" id="AIE96103.1"/>
    </source>
</evidence>
<feature type="transmembrane region" description="Helical" evidence="1">
    <location>
        <begin position="47"/>
        <end position="65"/>
    </location>
</feature>
<feature type="transmembrane region" description="Helical" evidence="1">
    <location>
        <begin position="122"/>
        <end position="149"/>
    </location>
</feature>
<sequence>METSFFDSDYFIVGYYILTVGASLLLIKDTKKRIRNLKIGRNSIKYAPISFGILVAYVLFVFPYVDEIPILNWSWLGYNIAFGPFAEEGMWGILPFMPLLLYMFLHINYFEERFFRKSKKMVIVWALIHIAMGIKIHMALVLIPIGFVFKYVYDKKGLQHSYAMHFATNILIVCMLFFRLYFESFLGSTLRTCVIRRYANSPPRNRLMTPRTVIIK</sequence>
<keyword evidence="1" id="KW-1133">Transmembrane helix</keyword>
<evidence type="ECO:0008006" key="3">
    <source>
        <dbReference type="Google" id="ProtNLM"/>
    </source>
</evidence>
<protein>
    <recommendedName>
        <fullName evidence="3">Abortive infection protein</fullName>
    </recommendedName>
</protein>
<evidence type="ECO:0000256" key="1">
    <source>
        <dbReference type="SAM" id="Phobius"/>
    </source>
</evidence>
<feature type="transmembrane region" description="Helical" evidence="1">
    <location>
        <begin position="161"/>
        <end position="182"/>
    </location>
</feature>
<feature type="transmembrane region" description="Helical" evidence="1">
    <location>
        <begin position="89"/>
        <end position="110"/>
    </location>
</feature>
<reference evidence="2" key="1">
    <citation type="journal article" date="2014" name="Genome Biol. Evol.">
        <title>Pangenome evidence for extensive interdomain horizontal transfer affecting lineage core and shell genes in uncultured planktonic thaumarchaeota and euryarchaeota.</title>
        <authorList>
            <person name="Deschamps P."/>
            <person name="Zivanovic Y."/>
            <person name="Moreira D."/>
            <person name="Rodriguez-Valera F."/>
            <person name="Lopez-Garcia P."/>
        </authorList>
    </citation>
    <scope>NUCLEOTIDE SEQUENCE</scope>
</reference>
<organism evidence="2">
    <name type="scientific">uncultured marine thaumarchaeote AD1000_72_F04</name>
    <dbReference type="NCBI Taxonomy" id="1455938"/>
    <lineage>
        <taxon>Archaea</taxon>
        <taxon>Nitrososphaerota</taxon>
        <taxon>environmental samples</taxon>
    </lineage>
</organism>
<feature type="transmembrane region" description="Helical" evidence="1">
    <location>
        <begin position="12"/>
        <end position="27"/>
    </location>
</feature>
<name>A0A075FXM5_9ARCH</name>
<keyword evidence="1" id="KW-0812">Transmembrane</keyword>
<keyword evidence="1" id="KW-0472">Membrane</keyword>
<proteinExistence type="predicted"/>